<sequence>MKKEILMATCLCLCVACATDDPIGDWNDSDTQESGSASGGEENSSGGSLASVYSLNFDVSWDDVADDAFVDAAETVVTDSSDDEYDDYVENSAFSSVIKIVYADGSATVSGDVAGVTVTVEGAYVTVNSTVGGVEYQLSGSASDGALKVYSEKKFKLTLDGVSLTSTKGAAINIQSKKRIFVESAAGTVNNLTDAVSYTNNVDGEDQKACLFAEGQLIFSGTGLLTVNGNYKHGICSDDYIRLRSGSRIVVASAPKDALHANENIIVGGGLLKLTPSGDGLDCEEGGIDIRGGLLKANITGTASKGIKATTDITLSGGQMILLTLGDAEYDSDDNDLSSAAGIKCDGNLTVSGASVFIKSTGAAGKGINCDGMFTMTDGMLRIITTGKQYIYGSLDSSPKGLKADGILTISGGSVWVRTTGGEGSEGIESKSTLVINNGDVRVYAYDDCINATTSIAVNGGTVYCYSSGNDGIDSNGTLTVTGGTIVSCGTASPEEGFDCDQNTFKITGGTLIGVGGSTSMPTSSVCTQRSVVYGGSGSGGTLVSVAASDGTHVMSFTLPRAYSQMTMLFSSAKLAHDTGYTIYTGGSVSGGNSYCGLTTGGTYKVGTQIGTFTASSMVTSVGSTSGGGGFPGGRK</sequence>
<proteinExistence type="predicted"/>
<dbReference type="Proteomes" id="UP000295600">
    <property type="component" value="Unassembled WGS sequence"/>
</dbReference>
<feature type="compositionally biased region" description="Low complexity" evidence="1">
    <location>
        <begin position="33"/>
        <end position="46"/>
    </location>
</feature>
<accession>A0A4R2LWJ3</accession>
<feature type="region of interest" description="Disordered" evidence="1">
    <location>
        <begin position="27"/>
        <end position="46"/>
    </location>
</feature>
<dbReference type="Pfam" id="PF14262">
    <property type="entry name" value="Cthe_2159"/>
    <property type="match status" value="2"/>
</dbReference>
<organism evidence="2 3">
    <name type="scientific">Prevotella heparinolytica</name>
    <dbReference type="NCBI Taxonomy" id="28113"/>
    <lineage>
        <taxon>Bacteria</taxon>
        <taxon>Pseudomonadati</taxon>
        <taxon>Bacteroidota</taxon>
        <taxon>Bacteroidia</taxon>
        <taxon>Bacteroidales</taxon>
        <taxon>Bacteroidaceae</taxon>
        <taxon>Bacteroides</taxon>
    </lineage>
</organism>
<evidence type="ECO:0000256" key="1">
    <source>
        <dbReference type="SAM" id="MobiDB-lite"/>
    </source>
</evidence>
<dbReference type="AlphaFoldDB" id="A0A4R2LWJ3"/>
<dbReference type="EMBL" id="SLXB01000012">
    <property type="protein sequence ID" value="TCO91637.1"/>
    <property type="molecule type" value="Genomic_DNA"/>
</dbReference>
<reference evidence="2 3" key="1">
    <citation type="submission" date="2019-03" db="EMBL/GenBank/DDBJ databases">
        <title>Genomic Encyclopedia of Type Strains, Phase IV (KMG-IV): sequencing the most valuable type-strain genomes for metagenomic binning, comparative biology and taxonomic classification.</title>
        <authorList>
            <person name="Goeker M."/>
        </authorList>
    </citation>
    <scope>NUCLEOTIDE SEQUENCE [LARGE SCALE GENOMIC DNA]</scope>
    <source>
        <strain evidence="2 3">DSM 23917</strain>
    </source>
</reference>
<name>A0A4R2LWJ3_9BACE</name>
<evidence type="ECO:0000313" key="2">
    <source>
        <dbReference type="EMBL" id="TCO91637.1"/>
    </source>
</evidence>
<dbReference type="RefSeq" id="WP_131926490.1">
    <property type="nucleotide sequence ID" value="NZ_SLXB01000012.1"/>
</dbReference>
<gene>
    <name evidence="2" type="ORF">EV202_11251</name>
</gene>
<comment type="caution">
    <text evidence="2">The sequence shown here is derived from an EMBL/GenBank/DDBJ whole genome shotgun (WGS) entry which is preliminary data.</text>
</comment>
<protein>
    <submittedName>
        <fullName evidence="2">Uncharacterized protein DUF4353</fullName>
    </submittedName>
</protein>
<dbReference type="InterPro" id="IPR025584">
    <property type="entry name" value="Cthe_2159"/>
</dbReference>
<evidence type="ECO:0000313" key="3">
    <source>
        <dbReference type="Proteomes" id="UP000295600"/>
    </source>
</evidence>